<sequence>MDIYDIISRSLLHRLDEGEQQQLDQWLAEDEEHLRLYQSFLAKKDLVEQYHKYQAFDEEQGWKKLAPLLDKPAKLHLIYIWRRNLKKIAAVAAVGMFLLLGGYHLYTQPSQISHEPVKVNQEMVEAIAKAESSSVNEATIQVGNRKPQQVRSLSSWLKTLAKADVDDHLLSTITTRHDKEFWTTLPDGTRVHLNGNSRISYPLAFSGGTREVALVGEAYFIVAKDREHPFIVHTAQGAIKEYGTEFNVNTQDEHTSVVLVNGSISVIPKSGKERMMTPGLLAEMGSSGVSMSKVDVAPYIAWNTGQYSFEDSSLEEIMQVVGKWYGRNVTFASAPLRKIRLTGTLSRYESIESTLEVICTIAQVKMEQQGYQIEVH</sequence>
<keyword evidence="1" id="KW-0812">Transmembrane</keyword>
<dbReference type="Proteomes" id="UP000450161">
    <property type="component" value="Unassembled WGS sequence"/>
</dbReference>
<feature type="domain" description="Protein FecR C-terminal" evidence="3">
    <location>
        <begin position="307"/>
        <end position="374"/>
    </location>
</feature>
<protein>
    <submittedName>
        <fullName evidence="4">DUF4974 domain-containing protein</fullName>
    </submittedName>
</protein>
<dbReference type="PANTHER" id="PTHR30273:SF2">
    <property type="entry name" value="PROTEIN FECR"/>
    <property type="match status" value="1"/>
</dbReference>
<accession>A0A6I2U0T0</accession>
<evidence type="ECO:0000313" key="5">
    <source>
        <dbReference type="Proteomes" id="UP000450161"/>
    </source>
</evidence>
<dbReference type="InterPro" id="IPR006860">
    <property type="entry name" value="FecR"/>
</dbReference>
<dbReference type="PIRSF" id="PIRSF018266">
    <property type="entry name" value="FecR"/>
    <property type="match status" value="1"/>
</dbReference>
<reference evidence="4 5" key="1">
    <citation type="submission" date="2019-08" db="EMBL/GenBank/DDBJ databases">
        <title>In-depth cultivation of the pig gut microbiome towards novel bacterial diversity and tailored functional studies.</title>
        <authorList>
            <person name="Wylensek D."/>
            <person name="Hitch T.C.A."/>
            <person name="Clavel T."/>
        </authorList>
    </citation>
    <scope>NUCLEOTIDE SEQUENCE [LARGE SCALE GENOMIC DNA]</scope>
    <source>
        <strain evidence="4 5">LKV-178-WT-2C</strain>
    </source>
</reference>
<gene>
    <name evidence="4" type="ORF">FYJ72_12525</name>
</gene>
<dbReference type="Gene3D" id="2.60.120.1440">
    <property type="match status" value="1"/>
</dbReference>
<feature type="domain" description="FecR protein" evidence="2">
    <location>
        <begin position="172"/>
        <end position="264"/>
    </location>
</feature>
<dbReference type="InterPro" id="IPR032508">
    <property type="entry name" value="FecR_C"/>
</dbReference>
<proteinExistence type="predicted"/>
<dbReference type="Pfam" id="PF16344">
    <property type="entry name" value="FecR_C"/>
    <property type="match status" value="1"/>
</dbReference>
<evidence type="ECO:0000259" key="3">
    <source>
        <dbReference type="Pfam" id="PF16344"/>
    </source>
</evidence>
<dbReference type="AlphaFoldDB" id="A0A6I2U0T0"/>
<dbReference type="InterPro" id="IPR012373">
    <property type="entry name" value="Ferrdict_sens_TM"/>
</dbReference>
<evidence type="ECO:0000259" key="2">
    <source>
        <dbReference type="Pfam" id="PF04773"/>
    </source>
</evidence>
<evidence type="ECO:0000256" key="1">
    <source>
        <dbReference type="SAM" id="Phobius"/>
    </source>
</evidence>
<feature type="transmembrane region" description="Helical" evidence="1">
    <location>
        <begin position="88"/>
        <end position="106"/>
    </location>
</feature>
<comment type="caution">
    <text evidence="4">The sequence shown here is derived from an EMBL/GenBank/DDBJ whole genome shotgun (WGS) entry which is preliminary data.</text>
</comment>
<dbReference type="EMBL" id="VUNF01000030">
    <property type="protein sequence ID" value="MST78462.1"/>
    <property type="molecule type" value="Genomic_DNA"/>
</dbReference>
<dbReference type="RefSeq" id="WP_154482576.1">
    <property type="nucleotide sequence ID" value="NZ_VUNF01000030.1"/>
</dbReference>
<dbReference type="Pfam" id="PF04773">
    <property type="entry name" value="FecR"/>
    <property type="match status" value="1"/>
</dbReference>
<organism evidence="4 5">
    <name type="scientific">Segatella copri</name>
    <dbReference type="NCBI Taxonomy" id="165179"/>
    <lineage>
        <taxon>Bacteria</taxon>
        <taxon>Pseudomonadati</taxon>
        <taxon>Bacteroidota</taxon>
        <taxon>Bacteroidia</taxon>
        <taxon>Bacteroidales</taxon>
        <taxon>Prevotellaceae</taxon>
        <taxon>Segatella</taxon>
    </lineage>
</organism>
<evidence type="ECO:0000313" key="4">
    <source>
        <dbReference type="EMBL" id="MST78462.1"/>
    </source>
</evidence>
<dbReference type="Gene3D" id="3.55.50.30">
    <property type="match status" value="1"/>
</dbReference>
<keyword evidence="1" id="KW-0472">Membrane</keyword>
<name>A0A6I2U0T0_9BACT</name>
<keyword evidence="1" id="KW-1133">Transmembrane helix</keyword>
<dbReference type="GO" id="GO:0016989">
    <property type="term" value="F:sigma factor antagonist activity"/>
    <property type="evidence" value="ECO:0007669"/>
    <property type="project" value="TreeGrafter"/>
</dbReference>
<dbReference type="PANTHER" id="PTHR30273">
    <property type="entry name" value="PERIPLASMIC SIGNAL SENSOR AND SIGMA FACTOR ACTIVATOR FECR-RELATED"/>
    <property type="match status" value="1"/>
</dbReference>